<accession>A0A2A5JV26</accession>
<sequence length="614" mass="68794">MIKRMIAAGAFALANILSLSAHAAFNSNDARDDQHNYYKGHDATSTWYQTQRYKGLWRAQGNPLYENNTLHKYAGPSATASNKHAPLAVTQGNFTYFIVNGESEYYPRYIGQEPDKQTSTPPIAYLVGKYDHVNDVLYPPTTIHVKGTTDQHDNAVINLDNEGYIYVFISGRNEKRGGLIYKSDNPYNTDSFSLVYSKKYPLYGLDSDCDPDLVGNEFGFYLCKDHHRGFTYPQAWWVGDKFILIHTIYLPLTYLDQNASPSYMRAIYASTVTPSDNGVIVSDPKKLIAIKGTYTKGHYSISTEKNGTIGVAFNVHMKDQSTFKGNPLYAVDNRTNLYFMYSKDGNDWFNIQGTKVVSNLLDSGVHNRGLTKPEELHQVAVREYHNPVTGQTNETNWCDDWYAALGKAQPNNYICRRIYLKALDMEVDSSGTPSKVDILYGASRSVENLQGTEYGPYPSSQIDSSDIYLARYFYSNATQQWDGERILLDGKDIIDHAYTSGTIYRNNGKTTIVTPASYTRDGHAGQEQVMVFENTTGAKGNWTKVADMYQQPLSSQLTANFVVNVHNGKGNFKVMWSEGTKTEGEVKLVIGNEQGQLFKLPDSSAVPATGQQAF</sequence>
<feature type="signal peptide" evidence="1">
    <location>
        <begin position="1"/>
        <end position="23"/>
    </location>
</feature>
<comment type="caution">
    <text evidence="2">The sequence shown here is derived from an EMBL/GenBank/DDBJ whole genome shotgun (WGS) entry which is preliminary data.</text>
</comment>
<proteinExistence type="predicted"/>
<evidence type="ECO:0000313" key="3">
    <source>
        <dbReference type="Proteomes" id="UP000228621"/>
    </source>
</evidence>
<protein>
    <submittedName>
        <fullName evidence="2">Uncharacterized protein</fullName>
    </submittedName>
</protein>
<dbReference type="AlphaFoldDB" id="A0A2A5JV26"/>
<dbReference type="RefSeq" id="WP_099640683.1">
    <property type="nucleotide sequence ID" value="NZ_NKHF01000013.1"/>
</dbReference>
<reference evidence="3" key="1">
    <citation type="journal article" date="2019" name="Genome Announc.">
        <title>Draft Genome Sequence of Pseudoalteromonas piscicida Strain 36Y ROTHPW, an Hypersaline Seawater Isolate from the South Coast of Sonora, Mexico.</title>
        <authorList>
            <person name="Sanchez-Diaz R."/>
            <person name="Molina-Garza Z.J."/>
            <person name="Cruz-Suarez L.E."/>
            <person name="Selvin J."/>
            <person name="Kiran G.S."/>
            <person name="Ibarra-Gamez J.C."/>
            <person name="Gomez-Gil B."/>
            <person name="Galaviz-Silva L."/>
        </authorList>
    </citation>
    <scope>NUCLEOTIDE SEQUENCE [LARGE SCALE GENOMIC DNA]</scope>
    <source>
        <strain evidence="3">36Y_RITHPW</strain>
    </source>
</reference>
<keyword evidence="3" id="KW-1185">Reference proteome</keyword>
<organism evidence="2 3">
    <name type="scientific">Pseudoalteromonas piscicida</name>
    <dbReference type="NCBI Taxonomy" id="43662"/>
    <lineage>
        <taxon>Bacteria</taxon>
        <taxon>Pseudomonadati</taxon>
        <taxon>Pseudomonadota</taxon>
        <taxon>Gammaproteobacteria</taxon>
        <taxon>Alteromonadales</taxon>
        <taxon>Pseudoalteromonadaceae</taxon>
        <taxon>Pseudoalteromonas</taxon>
    </lineage>
</organism>
<dbReference type="EMBL" id="NKHF01000013">
    <property type="protein sequence ID" value="PCK33179.1"/>
    <property type="molecule type" value="Genomic_DNA"/>
</dbReference>
<dbReference type="OrthoDB" id="183671at2"/>
<name>A0A2A5JV26_PSEO7</name>
<evidence type="ECO:0000313" key="2">
    <source>
        <dbReference type="EMBL" id="PCK33179.1"/>
    </source>
</evidence>
<gene>
    <name evidence="2" type="ORF">CEX98_03180</name>
</gene>
<dbReference type="Proteomes" id="UP000228621">
    <property type="component" value="Unassembled WGS sequence"/>
</dbReference>
<feature type="chain" id="PRO_5012562921" evidence="1">
    <location>
        <begin position="24"/>
        <end position="614"/>
    </location>
</feature>
<keyword evidence="1" id="KW-0732">Signal</keyword>
<evidence type="ECO:0000256" key="1">
    <source>
        <dbReference type="SAM" id="SignalP"/>
    </source>
</evidence>